<dbReference type="EMBL" id="AP028919">
    <property type="protein sequence ID" value="BET00263.1"/>
    <property type="molecule type" value="Genomic_DNA"/>
</dbReference>
<dbReference type="PANTHER" id="PTHR45943">
    <property type="entry name" value="E3 UBIQUITIN-PROTEIN LIGASE MYCBP2"/>
    <property type="match status" value="1"/>
</dbReference>
<dbReference type="SUPFAM" id="SSF50985">
    <property type="entry name" value="RCC1/BLIP-II"/>
    <property type="match status" value="1"/>
</dbReference>
<dbReference type="Pfam" id="PF13540">
    <property type="entry name" value="RCC1_2"/>
    <property type="match status" value="1"/>
</dbReference>
<feature type="compositionally biased region" description="Basic residues" evidence="1">
    <location>
        <begin position="27"/>
        <end position="37"/>
    </location>
</feature>
<proteinExistence type="predicted"/>
<evidence type="ECO:0000313" key="3">
    <source>
        <dbReference type="Proteomes" id="UP001307889"/>
    </source>
</evidence>
<keyword evidence="3" id="KW-1185">Reference proteome</keyword>
<reference evidence="2 3" key="1">
    <citation type="submission" date="2023-09" db="EMBL/GenBank/DDBJ databases">
        <title>Nesidiocoris tenuis whole genome shotgun sequence.</title>
        <authorList>
            <person name="Shibata T."/>
            <person name="Shimoda M."/>
            <person name="Kobayashi T."/>
            <person name="Uehara T."/>
        </authorList>
    </citation>
    <scope>NUCLEOTIDE SEQUENCE [LARGE SCALE GENOMIC DNA]</scope>
    <source>
        <strain evidence="2 3">Japan</strain>
    </source>
</reference>
<dbReference type="Proteomes" id="UP001307889">
    <property type="component" value="Chromosome 11"/>
</dbReference>
<dbReference type="Gene3D" id="2.130.10.30">
    <property type="entry name" value="Regulator of chromosome condensation 1/beta-lactamase-inhibitor protein II"/>
    <property type="match status" value="1"/>
</dbReference>
<evidence type="ECO:0000313" key="2">
    <source>
        <dbReference type="EMBL" id="BET00263.1"/>
    </source>
</evidence>
<protein>
    <recommendedName>
        <fullName evidence="4">E3 ubiquitin-protein ligase MYCBP2</fullName>
    </recommendedName>
</protein>
<feature type="region of interest" description="Disordered" evidence="1">
    <location>
        <begin position="27"/>
        <end position="46"/>
    </location>
</feature>
<name>A0ABN7B9C9_9HEMI</name>
<dbReference type="InterPro" id="IPR009091">
    <property type="entry name" value="RCC1/BLIP-II"/>
</dbReference>
<accession>A0ABN7B9C9</accession>
<evidence type="ECO:0000256" key="1">
    <source>
        <dbReference type="SAM" id="MobiDB-lite"/>
    </source>
</evidence>
<sequence>MFPEPEDFAVNFYDLFRLQTDPKKKVEWKKHKKGKSLKGKDSRKPKIELVGETPQQIEVAGNASSFAVFSTVRLAVLERWMKEANELYLTSSSCAPPQSASNSDSEDENSQPVTQPPKIPKIVGVGLRSVFELIRESRLSHPALCTKALNALLNVVQGHQPEALKLEPTEVVEPLLELLLELATIAQEANGDSDNLTSVACSCLVALVIARGDTGKMLSALAALLMCPQAVAQQLIQMPSILGALQKSVLGVVLGKTLAPDWITHGVPKSALLTSRQLMSNQKMYQEGRGGDKALASDGRFLYIHTHCGLFKMGTGYGETIEGFIYASKPDFFLNKIGWLGYAQDKLYFRLGRTGSDRGELLVIDRDTLEAKEVGKIEAPGVMFSDGENLGIVAPTKDDGFVVRTINPSSSPPSFISELPLKLARKCLVAFGYAAFDEETSLHPLNSGVEEETANIVSGKEFSLIRTTAGKVYFTGKPSSLGMKQGGKGGTGKWTELAVPKSPKITHIAAGHDGLHAVLVAEDGSIYFTGTARRGEDGDHSKVRRQPKAVKPKKIMKVDGYIIVGAACNNGTTALVSKDGELLMFGKDTTHCEPNTGYVTELRNVVVTQVALGKAHAVAVTNKGWLYTFGINNKGQCGRDFSAQVKEVFSIMTFAPLVRWVQNPKFNVWHTET</sequence>
<gene>
    <name evidence="2" type="ORF">NTJ_13079</name>
</gene>
<feature type="region of interest" description="Disordered" evidence="1">
    <location>
        <begin position="92"/>
        <end position="120"/>
    </location>
</feature>
<dbReference type="PANTHER" id="PTHR45943:SF1">
    <property type="entry name" value="E3 UBIQUITIN-PROTEIN LIGASE MYCBP2"/>
    <property type="match status" value="1"/>
</dbReference>
<organism evidence="2 3">
    <name type="scientific">Nesidiocoris tenuis</name>
    <dbReference type="NCBI Taxonomy" id="355587"/>
    <lineage>
        <taxon>Eukaryota</taxon>
        <taxon>Metazoa</taxon>
        <taxon>Ecdysozoa</taxon>
        <taxon>Arthropoda</taxon>
        <taxon>Hexapoda</taxon>
        <taxon>Insecta</taxon>
        <taxon>Pterygota</taxon>
        <taxon>Neoptera</taxon>
        <taxon>Paraneoptera</taxon>
        <taxon>Hemiptera</taxon>
        <taxon>Heteroptera</taxon>
        <taxon>Panheteroptera</taxon>
        <taxon>Cimicomorpha</taxon>
        <taxon>Miridae</taxon>
        <taxon>Dicyphina</taxon>
        <taxon>Nesidiocoris</taxon>
    </lineage>
</organism>
<evidence type="ECO:0008006" key="4">
    <source>
        <dbReference type="Google" id="ProtNLM"/>
    </source>
</evidence>